<dbReference type="EMBL" id="QXIR01000010">
    <property type="protein sequence ID" value="RIW34673.1"/>
    <property type="molecule type" value="Genomic_DNA"/>
</dbReference>
<protein>
    <recommendedName>
        <fullName evidence="4">DUF3862 domain-containing protein</fullName>
    </recommendedName>
</protein>
<accession>A0A3A1R5P7</accession>
<dbReference type="Gene3D" id="3.30.1450.10">
    <property type="match status" value="1"/>
</dbReference>
<dbReference type="AlphaFoldDB" id="A0A3A1R5P7"/>
<keyword evidence="3" id="KW-1185">Reference proteome</keyword>
<evidence type="ECO:0000256" key="1">
    <source>
        <dbReference type="ARBA" id="ARBA00022729"/>
    </source>
</evidence>
<evidence type="ECO:0000313" key="2">
    <source>
        <dbReference type="EMBL" id="RIW34673.1"/>
    </source>
</evidence>
<gene>
    <name evidence="2" type="ORF">D3H55_09160</name>
</gene>
<dbReference type="InterPro" id="IPR037873">
    <property type="entry name" value="BamE-like"/>
</dbReference>
<proteinExistence type="predicted"/>
<keyword evidence="1" id="KW-0732">Signal</keyword>
<dbReference type="RefSeq" id="WP_119546611.1">
    <property type="nucleotide sequence ID" value="NZ_QXIR01000010.1"/>
</dbReference>
<reference evidence="2 3" key="1">
    <citation type="submission" date="2018-09" db="EMBL/GenBank/DDBJ databases">
        <title>Bacillus saliacetes sp. nov., isolated from Thai shrimp paste (Ka-pi).</title>
        <authorList>
            <person name="Daroonpunt R."/>
            <person name="Tanasupawat S."/>
            <person name="Yiamsombut S."/>
        </authorList>
    </citation>
    <scope>NUCLEOTIDE SEQUENCE [LARGE SCALE GENOMIC DNA]</scope>
    <source>
        <strain evidence="2 3">SKP7-4</strain>
    </source>
</reference>
<comment type="caution">
    <text evidence="2">The sequence shown here is derived from an EMBL/GenBank/DDBJ whole genome shotgun (WGS) entry which is preliminary data.</text>
</comment>
<evidence type="ECO:0000313" key="3">
    <source>
        <dbReference type="Proteomes" id="UP000265801"/>
    </source>
</evidence>
<name>A0A3A1R5P7_9BACI</name>
<evidence type="ECO:0008006" key="4">
    <source>
        <dbReference type="Google" id="ProtNLM"/>
    </source>
</evidence>
<organism evidence="2 3">
    <name type="scientific">Bacillus salacetis</name>
    <dbReference type="NCBI Taxonomy" id="2315464"/>
    <lineage>
        <taxon>Bacteria</taxon>
        <taxon>Bacillati</taxon>
        <taxon>Bacillota</taxon>
        <taxon>Bacilli</taxon>
        <taxon>Bacillales</taxon>
        <taxon>Bacillaceae</taxon>
        <taxon>Bacillus</taxon>
    </lineage>
</organism>
<dbReference type="PROSITE" id="PS51257">
    <property type="entry name" value="PROKAR_LIPOPROTEIN"/>
    <property type="match status" value="1"/>
</dbReference>
<sequence>MGRQRDFRSIRLIIAGVMASSLFLGGCRLETGTNNEVKISSDETGSQASAETTGGMVTMEIYNQLDKGMSYEEVKAIIGSEGKPMTEPGDLNAAYIWDGENNAFLSVQFKKDKLSTKTQVGLK</sequence>
<dbReference type="Proteomes" id="UP000265801">
    <property type="component" value="Unassembled WGS sequence"/>
</dbReference>